<evidence type="ECO:0000313" key="2">
    <source>
        <dbReference type="Proteomes" id="UP000184476"/>
    </source>
</evidence>
<gene>
    <name evidence="1" type="ORF">SAMN05444392_11082</name>
</gene>
<dbReference type="RefSeq" id="WP_073156058.1">
    <property type="nucleotide sequence ID" value="NZ_FQVL01000010.1"/>
</dbReference>
<sequence length="88" mass="10074">MNNKYYDLYFELIDTGLAPEKADEIAKKTFPRDEVAEYITCPECEEGEEIVEAKPEVIAPKVKIEPNNHGNGNGTKFIIFDFFEAEKK</sequence>
<evidence type="ECO:0000313" key="1">
    <source>
        <dbReference type="EMBL" id="SHF20790.1"/>
    </source>
</evidence>
<dbReference type="EMBL" id="FQVL01000010">
    <property type="protein sequence ID" value="SHF20790.1"/>
    <property type="molecule type" value="Genomic_DNA"/>
</dbReference>
<dbReference type="Proteomes" id="UP000184476">
    <property type="component" value="Unassembled WGS sequence"/>
</dbReference>
<reference evidence="1 2" key="1">
    <citation type="submission" date="2016-11" db="EMBL/GenBank/DDBJ databases">
        <authorList>
            <person name="Jaros S."/>
            <person name="Januszkiewicz K."/>
            <person name="Wedrychowicz H."/>
        </authorList>
    </citation>
    <scope>NUCLEOTIDE SEQUENCE [LARGE SCALE GENOMIC DNA]</scope>
    <source>
        <strain evidence="1 2">DSM 44666</strain>
    </source>
</reference>
<keyword evidence="2" id="KW-1185">Reference proteome</keyword>
<dbReference type="AlphaFoldDB" id="A0A1M4ZRS4"/>
<accession>A0A1M4ZRS4</accession>
<dbReference type="STRING" id="112248.SAMN05444392_11082"/>
<proteinExistence type="predicted"/>
<name>A0A1M4ZRS4_9BACL</name>
<protein>
    <submittedName>
        <fullName evidence="1">Uncharacterized protein</fullName>
    </submittedName>
</protein>
<organism evidence="1 2">
    <name type="scientific">Seinonella peptonophila</name>
    <dbReference type="NCBI Taxonomy" id="112248"/>
    <lineage>
        <taxon>Bacteria</taxon>
        <taxon>Bacillati</taxon>
        <taxon>Bacillota</taxon>
        <taxon>Bacilli</taxon>
        <taxon>Bacillales</taxon>
        <taxon>Thermoactinomycetaceae</taxon>
        <taxon>Seinonella</taxon>
    </lineage>
</organism>